<dbReference type="EMBL" id="UGSS01000002">
    <property type="protein sequence ID" value="SUB33466.1"/>
    <property type="molecule type" value="Genomic_DNA"/>
</dbReference>
<name>A0A379B4M4_9PAST</name>
<dbReference type="InterPro" id="IPR010393">
    <property type="entry name" value="DUF991_YecM-like"/>
</dbReference>
<keyword evidence="2" id="KW-1185">Reference proteome</keyword>
<sequence length="195" mass="22652">MTIFNQNHPLFVKNGKSLFDFIRFEKNILQLAQAINLPLSDYEIDHLAIRVNQCKNAEDWLTALTKCGRILSDNIVNGRVIYLIELDTPLFFANRYVNIIELPFPKQHLYSQEGWEHIEVVIPFLPNESVSQWINRIDELFLWNKLSELTVKISEPKVEGEQLPNPSIAVKLRDLSSHSTCIKVHPYNIKEVIEV</sequence>
<dbReference type="PANTHER" id="PTHR37519">
    <property type="match status" value="1"/>
</dbReference>
<evidence type="ECO:0000313" key="1">
    <source>
        <dbReference type="EMBL" id="SUB33466.1"/>
    </source>
</evidence>
<dbReference type="GO" id="GO:0005829">
    <property type="term" value="C:cytosol"/>
    <property type="evidence" value="ECO:0007669"/>
    <property type="project" value="TreeGrafter"/>
</dbReference>
<dbReference type="OrthoDB" id="5689462at2"/>
<accession>A0A379B4M4</accession>
<dbReference type="NCBIfam" id="NF008680">
    <property type="entry name" value="PRK11700.1-3"/>
    <property type="match status" value="1"/>
</dbReference>
<proteinExistence type="predicted"/>
<dbReference type="AlphaFoldDB" id="A0A379B4M4"/>
<dbReference type="Proteomes" id="UP000254280">
    <property type="component" value="Unassembled WGS sequence"/>
</dbReference>
<protein>
    <submittedName>
        <fullName evidence="1">Uncharacterized protein conserved in bacteria</fullName>
    </submittedName>
</protein>
<dbReference type="PANTHER" id="PTHR37519:SF1">
    <property type="entry name" value="DIHYDROXYBIPHENYL DIOXYGENASE DOMAIN-CONTAINING PROTEIN"/>
    <property type="match status" value="1"/>
</dbReference>
<dbReference type="Gene3D" id="3.10.180.10">
    <property type="entry name" value="2,3-Dihydroxybiphenyl 1,2-Dioxygenase, domain 1"/>
    <property type="match status" value="1"/>
</dbReference>
<reference evidence="1 2" key="1">
    <citation type="submission" date="2018-06" db="EMBL/GenBank/DDBJ databases">
        <authorList>
            <consortium name="Pathogen Informatics"/>
            <person name="Doyle S."/>
        </authorList>
    </citation>
    <scope>NUCLEOTIDE SEQUENCE [LARGE SCALE GENOMIC DNA]</scope>
    <source>
        <strain evidence="1 2">NCTC10699</strain>
    </source>
</reference>
<evidence type="ECO:0000313" key="2">
    <source>
        <dbReference type="Proteomes" id="UP000254280"/>
    </source>
</evidence>
<dbReference type="SUPFAM" id="SSF54593">
    <property type="entry name" value="Glyoxalase/Bleomycin resistance protein/Dihydroxybiphenyl dioxygenase"/>
    <property type="match status" value="1"/>
</dbReference>
<dbReference type="InterPro" id="IPR029068">
    <property type="entry name" value="Glyas_Bleomycin-R_OHBP_Dase"/>
</dbReference>
<dbReference type="Pfam" id="PF06185">
    <property type="entry name" value="YecM"/>
    <property type="match status" value="1"/>
</dbReference>
<organism evidence="1 2">
    <name type="scientific">[Pasteurella] mairii</name>
    <dbReference type="NCBI Taxonomy" id="757"/>
    <lineage>
        <taxon>Bacteria</taxon>
        <taxon>Pseudomonadati</taxon>
        <taxon>Pseudomonadota</taxon>
        <taxon>Gammaproteobacteria</taxon>
        <taxon>Pasteurellales</taxon>
        <taxon>Pasteurellaceae</taxon>
    </lineage>
</organism>
<gene>
    <name evidence="1" type="primary">yecM</name>
    <name evidence="1" type="ORF">NCTC10699_01084</name>
</gene>